<evidence type="ECO:0000256" key="2">
    <source>
        <dbReference type="ARBA" id="ARBA00022598"/>
    </source>
</evidence>
<keyword evidence="6 8" id="KW-0460">Magnesium</keyword>
<keyword evidence="5 8" id="KW-0067">ATP-binding</keyword>
<comment type="subunit">
    <text evidence="8">Homodimer.</text>
</comment>
<feature type="binding site" evidence="8">
    <location>
        <position position="141"/>
    </location>
    <ligand>
        <name>Mg(2+)</name>
        <dbReference type="ChEBI" id="CHEBI:18420"/>
    </ligand>
</feature>
<proteinExistence type="inferred from homology"/>
<feature type="binding site" description="in other chain" evidence="8">
    <location>
        <position position="149"/>
    </location>
    <ligand>
        <name>deamido-NAD(+)</name>
        <dbReference type="ChEBI" id="CHEBI:58437"/>
        <note>ligand shared between two neighboring subunits</note>
    </ligand>
</feature>
<feature type="binding site" evidence="8">
    <location>
        <position position="187"/>
    </location>
    <ligand>
        <name>ATP</name>
        <dbReference type="ChEBI" id="CHEBI:30616"/>
    </ligand>
</feature>
<keyword evidence="7 8" id="KW-0520">NAD</keyword>
<dbReference type="RefSeq" id="WP_353635142.1">
    <property type="nucleotide sequence ID" value="NZ_CP159204.1"/>
</dbReference>
<dbReference type="SUPFAM" id="SSF52402">
    <property type="entry name" value="Adenine nucleotide alpha hydrolases-like"/>
    <property type="match status" value="1"/>
</dbReference>
<dbReference type="InterPro" id="IPR003694">
    <property type="entry name" value="NAD_synthase"/>
</dbReference>
<feature type="binding site" evidence="8">
    <location>
        <begin position="34"/>
        <end position="41"/>
    </location>
    <ligand>
        <name>ATP</name>
        <dbReference type="ChEBI" id="CHEBI:30616"/>
    </ligand>
</feature>
<dbReference type="GO" id="GO:0008795">
    <property type="term" value="F:NAD+ synthase activity"/>
    <property type="evidence" value="ECO:0007669"/>
    <property type="project" value="UniProtKB-UniRule"/>
</dbReference>
<evidence type="ECO:0000256" key="4">
    <source>
        <dbReference type="ARBA" id="ARBA00022741"/>
    </source>
</evidence>
<evidence type="ECO:0000256" key="3">
    <source>
        <dbReference type="ARBA" id="ARBA00022723"/>
    </source>
</evidence>
<dbReference type="KEGG" id="hanx:ABSL23_06705"/>
<dbReference type="PANTHER" id="PTHR23090:SF9">
    <property type="entry name" value="GLUTAMINE-DEPENDENT NAD(+) SYNTHETASE"/>
    <property type="match status" value="1"/>
</dbReference>
<evidence type="ECO:0000256" key="9">
    <source>
        <dbReference type="RuleBase" id="RU003811"/>
    </source>
</evidence>
<comment type="function">
    <text evidence="8">Catalyzes the ATP-dependent amidation of deamido-NAD to form NAD. Uses ammonia as a nitrogen source.</text>
</comment>
<dbReference type="NCBIfam" id="NF010587">
    <property type="entry name" value="PRK13980.1"/>
    <property type="match status" value="1"/>
</dbReference>
<feature type="domain" description="NAD/GMP synthase" evidence="11">
    <location>
        <begin position="14"/>
        <end position="252"/>
    </location>
</feature>
<dbReference type="AlphaFoldDB" id="A0AAU8CHU1"/>
<evidence type="ECO:0000256" key="5">
    <source>
        <dbReference type="ARBA" id="ARBA00022840"/>
    </source>
</evidence>
<accession>A0AAU8CHU1</accession>
<comment type="similarity">
    <text evidence="1 8 9">Belongs to the NAD synthetase family.</text>
</comment>
<evidence type="ECO:0000256" key="1">
    <source>
        <dbReference type="ARBA" id="ARBA00005859"/>
    </source>
</evidence>
<gene>
    <name evidence="8" type="primary">nadE</name>
    <name evidence="12" type="ORF">ABSL23_06705</name>
</gene>
<dbReference type="InterPro" id="IPR014729">
    <property type="entry name" value="Rossmann-like_a/b/a_fold"/>
</dbReference>
<comment type="caution">
    <text evidence="8">Lacks conserved residue(s) required for the propagation of feature annotation.</text>
</comment>
<keyword evidence="4 8" id="KW-0547">Nucleotide-binding</keyword>
<keyword evidence="3 8" id="KW-0479">Metal-binding</keyword>
<evidence type="ECO:0000256" key="8">
    <source>
        <dbReference type="HAMAP-Rule" id="MF_00193"/>
    </source>
</evidence>
<dbReference type="InterPro" id="IPR022310">
    <property type="entry name" value="NAD/GMP_synthase"/>
</dbReference>
<sequence length="258" mass="27731">MTDFDLDLAVAGDEIRSFLASYLDAAPADGYVVGVSGGLDSVLAAHLLADAVGPERVTGLLLPADPSDPENVEDARAVCERLGVAYREHDIQPVVDDVTAARDDLSKTAVGNVQARVRMVLLYQAANDANALVVGPNNRSELLLGYFTKYGDGAADVAPLADVYKTEAYDLAREVGVSDDVVAKTPTAELWEGQTDPDELGAPYEVIDPILHAYVDEDRTIEETVEATGADRETVTEFVERYEASTHKRERPPSPGVR</sequence>
<dbReference type="CDD" id="cd00553">
    <property type="entry name" value="NAD_synthase"/>
    <property type="match status" value="1"/>
</dbReference>
<feature type="binding site" description="in other chain" evidence="8">
    <location>
        <begin position="247"/>
        <end position="248"/>
    </location>
    <ligand>
        <name>deamido-NAD(+)</name>
        <dbReference type="ChEBI" id="CHEBI:58437"/>
        <note>ligand shared between two neighboring subunits</note>
    </ligand>
</feature>
<evidence type="ECO:0000256" key="6">
    <source>
        <dbReference type="ARBA" id="ARBA00022842"/>
    </source>
</evidence>
<dbReference type="GO" id="GO:0005524">
    <property type="term" value="F:ATP binding"/>
    <property type="evidence" value="ECO:0007669"/>
    <property type="project" value="UniProtKB-UniRule"/>
</dbReference>
<dbReference type="GO" id="GO:0003952">
    <property type="term" value="F:NAD+ synthase (glutamine-hydrolyzing) activity"/>
    <property type="evidence" value="ECO:0007669"/>
    <property type="project" value="InterPro"/>
</dbReference>
<evidence type="ECO:0000313" key="12">
    <source>
        <dbReference type="EMBL" id="XCF17685.1"/>
    </source>
</evidence>
<feature type="binding site" description="in other chain" evidence="8">
    <location>
        <position position="116"/>
    </location>
    <ligand>
        <name>deamido-NAD(+)</name>
        <dbReference type="ChEBI" id="CHEBI:58437"/>
        <note>ligand shared between two neighboring subunits</note>
    </ligand>
</feature>
<dbReference type="GO" id="GO:0004359">
    <property type="term" value="F:glutaminase activity"/>
    <property type="evidence" value="ECO:0007669"/>
    <property type="project" value="InterPro"/>
</dbReference>
<dbReference type="EMBL" id="CP159204">
    <property type="protein sequence ID" value="XCF17685.1"/>
    <property type="molecule type" value="Genomic_DNA"/>
</dbReference>
<dbReference type="Gene3D" id="3.40.50.620">
    <property type="entry name" value="HUPs"/>
    <property type="match status" value="1"/>
</dbReference>
<dbReference type="Pfam" id="PF02540">
    <property type="entry name" value="NAD_synthase"/>
    <property type="match status" value="1"/>
</dbReference>
<evidence type="ECO:0000259" key="11">
    <source>
        <dbReference type="Pfam" id="PF02540"/>
    </source>
</evidence>
<feature type="binding site" evidence="8">
    <location>
        <position position="165"/>
    </location>
    <ligand>
        <name>ATP</name>
        <dbReference type="ChEBI" id="CHEBI:30616"/>
    </ligand>
</feature>
<dbReference type="GO" id="GO:0046872">
    <property type="term" value="F:metal ion binding"/>
    <property type="evidence" value="ECO:0007669"/>
    <property type="project" value="UniProtKB-KW"/>
</dbReference>
<feature type="binding site" evidence="8">
    <location>
        <position position="156"/>
    </location>
    <ligand>
        <name>deamido-NAD(+)</name>
        <dbReference type="ChEBI" id="CHEBI:58437"/>
        <note>ligand shared between two neighboring subunits</note>
    </ligand>
</feature>
<organism evidence="12">
    <name type="scientific">Halobacterium sp. NMX12-1</name>
    <dbReference type="NCBI Taxonomy" id="3166650"/>
    <lineage>
        <taxon>Archaea</taxon>
        <taxon>Methanobacteriati</taxon>
        <taxon>Methanobacteriota</taxon>
        <taxon>Stenosarchaea group</taxon>
        <taxon>Halobacteria</taxon>
        <taxon>Halobacteriales</taxon>
        <taxon>Halobacteriaceae</taxon>
        <taxon>Halobacterium</taxon>
    </lineage>
</organism>
<dbReference type="GO" id="GO:0005737">
    <property type="term" value="C:cytoplasm"/>
    <property type="evidence" value="ECO:0007669"/>
    <property type="project" value="InterPro"/>
</dbReference>
<dbReference type="GeneID" id="91108824"/>
<dbReference type="EC" id="6.3.1.5" evidence="8 10"/>
<dbReference type="HAMAP" id="MF_00193">
    <property type="entry name" value="NadE_ammonia_dep"/>
    <property type="match status" value="1"/>
</dbReference>
<dbReference type="NCBIfam" id="TIGR00552">
    <property type="entry name" value="nadE"/>
    <property type="match status" value="1"/>
</dbReference>
<dbReference type="PANTHER" id="PTHR23090">
    <property type="entry name" value="NH 3 /GLUTAMINE-DEPENDENT NAD + SYNTHETASE"/>
    <property type="match status" value="1"/>
</dbReference>
<reference evidence="12" key="1">
    <citation type="submission" date="2024-06" db="EMBL/GenBank/DDBJ databases">
        <title>Genome Sequence of an extremely halophilic archaeon isolated from Permian era halite, Salado Formation, Carlsbad, New Mexico: Halobacterium sp. strain NMX12-1.</title>
        <authorList>
            <person name="Sotoa L."/>
            <person name="DasSarma P."/>
            <person name="Anton B.P."/>
            <person name="Vincze T."/>
            <person name="Verma I."/>
            <person name="Eralp B."/>
            <person name="Powers D.W."/>
            <person name="Dozier B.L."/>
            <person name="Roberts R.J."/>
            <person name="DasSarma S."/>
        </authorList>
    </citation>
    <scope>NUCLEOTIDE SEQUENCE</scope>
    <source>
        <strain evidence="12">NMX12-1</strain>
    </source>
</reference>
<dbReference type="GO" id="GO:0009435">
    <property type="term" value="P:NAD+ biosynthetic process"/>
    <property type="evidence" value="ECO:0007669"/>
    <property type="project" value="UniProtKB-UniRule"/>
</dbReference>
<evidence type="ECO:0000256" key="10">
    <source>
        <dbReference type="RuleBase" id="RU003812"/>
    </source>
</evidence>
<evidence type="ECO:0000256" key="7">
    <source>
        <dbReference type="ARBA" id="ARBA00023027"/>
    </source>
</evidence>
<comment type="catalytic activity">
    <reaction evidence="8 10">
        <text>deamido-NAD(+) + NH4(+) + ATP = AMP + diphosphate + NAD(+) + H(+)</text>
        <dbReference type="Rhea" id="RHEA:21188"/>
        <dbReference type="ChEBI" id="CHEBI:15378"/>
        <dbReference type="ChEBI" id="CHEBI:28938"/>
        <dbReference type="ChEBI" id="CHEBI:30616"/>
        <dbReference type="ChEBI" id="CHEBI:33019"/>
        <dbReference type="ChEBI" id="CHEBI:57540"/>
        <dbReference type="ChEBI" id="CHEBI:58437"/>
        <dbReference type="ChEBI" id="CHEBI:456215"/>
        <dbReference type="EC" id="6.3.1.5"/>
    </reaction>
</comment>
<keyword evidence="2 8" id="KW-0436">Ligase</keyword>
<dbReference type="InterPro" id="IPR022926">
    <property type="entry name" value="NH(3)-dep_NAD(+)_synth"/>
</dbReference>
<comment type="pathway">
    <text evidence="8">Cofactor biosynthesis; NAD(+) biosynthesis; NAD(+) from deamido-NAD(+) (ammonia route): step 1/1.</text>
</comment>
<dbReference type="FunFam" id="3.40.50.620:FF:000106">
    <property type="entry name" value="Glutamine-dependent NAD(+) synthetase"/>
    <property type="match status" value="1"/>
</dbReference>
<protein>
    <recommendedName>
        <fullName evidence="8 10">NH(3)-dependent NAD(+) synthetase</fullName>
        <ecNumber evidence="8 10">6.3.1.5</ecNumber>
    </recommendedName>
</protein>
<name>A0AAU8CHU1_9EURY</name>
<feature type="binding site" evidence="8">
    <location>
        <position position="40"/>
    </location>
    <ligand>
        <name>Mg(2+)</name>
        <dbReference type="ChEBI" id="CHEBI:18420"/>
    </ligand>
</feature>